<evidence type="ECO:0000313" key="8">
    <source>
        <dbReference type="EMBL" id="BBB15797.1"/>
    </source>
</evidence>
<dbReference type="SUPFAM" id="SSF52833">
    <property type="entry name" value="Thioredoxin-like"/>
    <property type="match status" value="1"/>
</dbReference>
<dbReference type="GO" id="GO:0051536">
    <property type="term" value="F:iron-sulfur cluster binding"/>
    <property type="evidence" value="ECO:0007669"/>
    <property type="project" value="UniProtKB-KW"/>
</dbReference>
<dbReference type="CDD" id="cd02980">
    <property type="entry name" value="TRX_Fd_family"/>
    <property type="match status" value="1"/>
</dbReference>
<keyword evidence="4" id="KW-0408">Iron</keyword>
<evidence type="ECO:0000313" key="9">
    <source>
        <dbReference type="Proteomes" id="UP000282483"/>
    </source>
</evidence>
<evidence type="ECO:0000256" key="6">
    <source>
        <dbReference type="ARBA" id="ARBA00031578"/>
    </source>
</evidence>
<dbReference type="Pfam" id="PF01257">
    <property type="entry name" value="2Fe-2S_thioredx"/>
    <property type="match status" value="1"/>
</dbReference>
<evidence type="ECO:0000256" key="1">
    <source>
        <dbReference type="ARBA" id="ARBA00001917"/>
    </source>
</evidence>
<dbReference type="AlphaFoldDB" id="A0A2Z5V7V6"/>
<accession>A0A2Z5V7V6</accession>
<name>A0A2Z5V7V6_9COXI</name>
<dbReference type="RefSeq" id="WP_126323331.1">
    <property type="nucleotide sequence ID" value="NZ_AP018005.1"/>
</dbReference>
<evidence type="ECO:0000256" key="3">
    <source>
        <dbReference type="ARBA" id="ARBA00022723"/>
    </source>
</evidence>
<keyword evidence="5" id="KW-0411">Iron-sulfur</keyword>
<proteinExistence type="predicted"/>
<protein>
    <recommendedName>
        <fullName evidence="2">NADH-quinone oxidoreductase subunit F</fullName>
    </recommendedName>
    <alternativeName>
        <fullName evidence="6">NADH dehydrogenase I subunit F</fullName>
    </alternativeName>
    <alternativeName>
        <fullName evidence="7">NDH-1 subunit F</fullName>
    </alternativeName>
</protein>
<dbReference type="Gene3D" id="3.40.30.10">
    <property type="entry name" value="Glutaredoxin"/>
    <property type="match status" value="1"/>
</dbReference>
<dbReference type="GO" id="GO:0046872">
    <property type="term" value="F:metal ion binding"/>
    <property type="evidence" value="ECO:0007669"/>
    <property type="project" value="UniProtKB-KW"/>
</dbReference>
<evidence type="ECO:0000256" key="5">
    <source>
        <dbReference type="ARBA" id="ARBA00023014"/>
    </source>
</evidence>
<dbReference type="EMBL" id="AP018005">
    <property type="protein sequence ID" value="BBB15797.1"/>
    <property type="molecule type" value="Genomic_DNA"/>
</dbReference>
<gene>
    <name evidence="8" type="ORF">RVIR1_13510</name>
</gene>
<comment type="cofactor">
    <cofactor evidence="1">
        <name>FMN</name>
        <dbReference type="ChEBI" id="CHEBI:58210"/>
    </cofactor>
</comment>
<dbReference type="PANTHER" id="PTHR43578:SF3">
    <property type="entry name" value="NADH-QUINONE OXIDOREDUCTASE SUBUNIT F"/>
    <property type="match status" value="1"/>
</dbReference>
<dbReference type="InterPro" id="IPR036249">
    <property type="entry name" value="Thioredoxin-like_sf"/>
</dbReference>
<keyword evidence="3" id="KW-0479">Metal-binding</keyword>
<evidence type="ECO:0000256" key="7">
    <source>
        <dbReference type="ARBA" id="ARBA00032787"/>
    </source>
</evidence>
<dbReference type="KEGG" id="rvi:RVIR1_13510"/>
<sequence>MSYYQQHIFLCINERDNNKDCCAKRGSKPLLDYLKSKIKQLDDKGQKKIRVSGAGCLGRCKLGPVLVIYPEAIWYHCKSPQDIDEIIAQHIINKQPVARLLLSNENRTL</sequence>
<organism evidence="8 9">
    <name type="scientific">Candidatus Rickettsiella viridis</name>
    <dbReference type="NCBI Taxonomy" id="676208"/>
    <lineage>
        <taxon>Bacteria</taxon>
        <taxon>Pseudomonadati</taxon>
        <taxon>Pseudomonadota</taxon>
        <taxon>Gammaproteobacteria</taxon>
        <taxon>Legionellales</taxon>
        <taxon>Coxiellaceae</taxon>
        <taxon>Rickettsiella</taxon>
    </lineage>
</organism>
<evidence type="ECO:0000256" key="2">
    <source>
        <dbReference type="ARBA" id="ARBA00019901"/>
    </source>
</evidence>
<dbReference type="PANTHER" id="PTHR43578">
    <property type="entry name" value="NADH-QUINONE OXIDOREDUCTASE SUBUNIT F"/>
    <property type="match status" value="1"/>
</dbReference>
<keyword evidence="9" id="KW-1185">Reference proteome</keyword>
<dbReference type="Proteomes" id="UP000282483">
    <property type="component" value="Chromosome"/>
</dbReference>
<reference evidence="8 9" key="1">
    <citation type="submission" date="2017-03" db="EMBL/GenBank/DDBJ databases">
        <title>The genome sequence of Candidatus Rickettsiella viridis.</title>
        <authorList>
            <person name="Nikoh N."/>
            <person name="Tsuchida T."/>
            <person name="Yamaguchi K."/>
            <person name="Maeda T."/>
            <person name="Shigenobu S."/>
            <person name="Fukatsu T."/>
        </authorList>
    </citation>
    <scope>NUCLEOTIDE SEQUENCE [LARGE SCALE GENOMIC DNA]</scope>
    <source>
        <strain evidence="8 9">Ap-RA04</strain>
    </source>
</reference>
<evidence type="ECO:0000256" key="4">
    <source>
        <dbReference type="ARBA" id="ARBA00023004"/>
    </source>
</evidence>
<dbReference type="OrthoDB" id="9800597at2"/>